<dbReference type="Pfam" id="PF10551">
    <property type="entry name" value="MULE"/>
    <property type="match status" value="1"/>
</dbReference>
<dbReference type="InterPro" id="IPR018289">
    <property type="entry name" value="MULE_transposase_dom"/>
</dbReference>
<sequence>MSLGEFMKTISRQDVTKALEELSAIFNGNLDTDIRALYDTYKVSFAYAGFDPQKLLAYLRSKEKDDETFKREMITCVLILLMRGNRLTKIIGKTDEEGSKTMKALQQKYEIRDQGKGKSVVTLARISACIPWIAPLICTVVTDHTVSPDVLKTMTTVRAFEYPRHMMCATFASYVSTSHKDRFVILNAHKLHQFVLSTIINPNFASKTKEAQSVEIETYVNAAYNSPILDDAKRFGFMKDWGIVEPNGEVNAKDSLKEKYNQIYKLNILLQNKLLNSDSPLSMSASTTVHCHHHLHLPSSLPPTLKSLHQWLCHLPPASVVEEASVPEPVTGEEFGTDEKMLSKVLWRVKPGQVGGSLFVKNLAVAVFGEDTLMSSSVTGTKCNAIKGSVTKPGLCEKKWNISRASKSALPNSRPISPMLVRSEIDTSAPSTSAPPRTDEQLCQDIWHMQNKLNDSMKVKEGLLTMFAVNEHLYKPEQKIIQKAAIANQNSNIDTFKLILFQQGKCPIRDCKTHYPIRDLTTLNTPTKRKNIQSDRSSDEEGFKSPPKKLIARKIIPLNKPETITKNQFDTLANIPTDEPVPEQTPPQDKVPAVMVPLKTDHVSLCQKIEGLCQIKPNFRLLGDNLKVTFATIDDQHESTIIYDGDKTEGENELNNDDGLNLLLFRKGGNFLLYDSGPAAENDRILVFGTSENLNFLQNCKHWFADGTFKSAPHLFTQIYTIHGIVKSQNVPAVYALLPSKTEAVYSQLLAALKVLNPNLNPETILIDFEKAAMNAFKANFENTSIRGCFFHLSQAIWRKIQQLGLQARYASDGDFARDKATGSIGIYASRRCYFVFRNDFRNDHLSRRHFGPSA</sequence>
<dbReference type="PANTHER" id="PTHR47160">
    <property type="entry name" value="PUTATIVE-RELATED"/>
    <property type="match status" value="1"/>
</dbReference>
<comment type="caution">
    <text evidence="3">The sequence shown here is derived from an EMBL/GenBank/DDBJ whole genome shotgun (WGS) entry which is preliminary data.</text>
</comment>
<feature type="domain" description="MULE transposase" evidence="2">
    <location>
        <begin position="703"/>
        <end position="795"/>
    </location>
</feature>
<dbReference type="Pfam" id="PF05733">
    <property type="entry name" value="Tenui_N"/>
    <property type="match status" value="1"/>
</dbReference>
<accession>A0AAV6TVU1</accession>
<protein>
    <recommendedName>
        <fullName evidence="2">MULE transposase domain-containing protein</fullName>
    </recommendedName>
</protein>
<feature type="compositionally biased region" description="Basic and acidic residues" evidence="1">
    <location>
        <begin position="532"/>
        <end position="543"/>
    </location>
</feature>
<dbReference type="AlphaFoldDB" id="A0AAV6TVU1"/>
<keyword evidence="4" id="KW-1185">Reference proteome</keyword>
<dbReference type="PANTHER" id="PTHR47160:SF8">
    <property type="entry name" value="MULE TRANSPOSASE DOMAIN-CONTAINING PROTEIN"/>
    <property type="match status" value="1"/>
</dbReference>
<evidence type="ECO:0000259" key="2">
    <source>
        <dbReference type="Pfam" id="PF10551"/>
    </source>
</evidence>
<dbReference type="GO" id="GO:0003723">
    <property type="term" value="F:RNA binding"/>
    <property type="evidence" value="ECO:0007669"/>
    <property type="project" value="InterPro"/>
</dbReference>
<gene>
    <name evidence="3" type="ORF">JTE90_025538</name>
</gene>
<evidence type="ECO:0000313" key="4">
    <source>
        <dbReference type="Proteomes" id="UP000827092"/>
    </source>
</evidence>
<reference evidence="3 4" key="1">
    <citation type="journal article" date="2022" name="Nat. Ecol. Evol.">
        <title>A masculinizing supergene underlies an exaggerated male reproductive morph in a spider.</title>
        <authorList>
            <person name="Hendrickx F."/>
            <person name="De Corte Z."/>
            <person name="Sonet G."/>
            <person name="Van Belleghem S.M."/>
            <person name="Kostlbacher S."/>
            <person name="Vangestel C."/>
        </authorList>
    </citation>
    <scope>NUCLEOTIDE SEQUENCE [LARGE SCALE GENOMIC DNA]</scope>
    <source>
        <strain evidence="3">W744_W776</strain>
    </source>
</reference>
<evidence type="ECO:0000313" key="3">
    <source>
        <dbReference type="EMBL" id="KAG8176080.1"/>
    </source>
</evidence>
<dbReference type="InterPro" id="IPR009522">
    <property type="entry name" value="Capsid_Phlebovir/Tenuivir"/>
</dbReference>
<evidence type="ECO:0000256" key="1">
    <source>
        <dbReference type="SAM" id="MobiDB-lite"/>
    </source>
</evidence>
<feature type="region of interest" description="Disordered" evidence="1">
    <location>
        <begin position="526"/>
        <end position="546"/>
    </location>
</feature>
<organism evidence="3 4">
    <name type="scientific">Oedothorax gibbosus</name>
    <dbReference type="NCBI Taxonomy" id="931172"/>
    <lineage>
        <taxon>Eukaryota</taxon>
        <taxon>Metazoa</taxon>
        <taxon>Ecdysozoa</taxon>
        <taxon>Arthropoda</taxon>
        <taxon>Chelicerata</taxon>
        <taxon>Arachnida</taxon>
        <taxon>Araneae</taxon>
        <taxon>Araneomorphae</taxon>
        <taxon>Entelegynae</taxon>
        <taxon>Araneoidea</taxon>
        <taxon>Linyphiidae</taxon>
        <taxon>Erigoninae</taxon>
        <taxon>Oedothorax</taxon>
    </lineage>
</organism>
<dbReference type="Proteomes" id="UP000827092">
    <property type="component" value="Unassembled WGS sequence"/>
</dbReference>
<name>A0AAV6TVU1_9ARAC</name>
<proteinExistence type="predicted"/>
<dbReference type="EMBL" id="JAFNEN010000918">
    <property type="protein sequence ID" value="KAG8176080.1"/>
    <property type="molecule type" value="Genomic_DNA"/>
</dbReference>